<dbReference type="InterPro" id="IPR053137">
    <property type="entry name" value="NLR-like"/>
</dbReference>
<dbReference type="STRING" id="134849.SAMN05443668_106116"/>
<dbReference type="AlphaFoldDB" id="A0A1M7R1R3"/>
<dbReference type="Pfam" id="PF25000">
    <property type="entry name" value="DUF7779"/>
    <property type="match status" value="1"/>
</dbReference>
<proteinExistence type="predicted"/>
<name>A0A1M7R1R3_9ACTN</name>
<dbReference type="Pfam" id="PF13424">
    <property type="entry name" value="TPR_12"/>
    <property type="match status" value="1"/>
</dbReference>
<dbReference type="Proteomes" id="UP000184440">
    <property type="component" value="Unassembled WGS sequence"/>
</dbReference>
<evidence type="ECO:0000313" key="2">
    <source>
        <dbReference type="EMBL" id="SHN38673.1"/>
    </source>
</evidence>
<dbReference type="InterPro" id="IPR056681">
    <property type="entry name" value="DUF7779"/>
</dbReference>
<gene>
    <name evidence="2" type="ORF">SAMN05443668_106116</name>
</gene>
<dbReference type="EMBL" id="FRCS01000006">
    <property type="protein sequence ID" value="SHN38673.1"/>
    <property type="molecule type" value="Genomic_DNA"/>
</dbReference>
<evidence type="ECO:0000313" key="3">
    <source>
        <dbReference type="Proteomes" id="UP000184440"/>
    </source>
</evidence>
<dbReference type="InterPro" id="IPR011990">
    <property type="entry name" value="TPR-like_helical_dom_sf"/>
</dbReference>
<dbReference type="Gene3D" id="1.25.40.10">
    <property type="entry name" value="Tetratricopeptide repeat domain"/>
    <property type="match status" value="3"/>
</dbReference>
<reference evidence="2 3" key="1">
    <citation type="submission" date="2016-11" db="EMBL/GenBank/DDBJ databases">
        <authorList>
            <person name="Jaros S."/>
            <person name="Januszkiewicz K."/>
            <person name="Wedrychowicz H."/>
        </authorList>
    </citation>
    <scope>NUCLEOTIDE SEQUENCE [LARGE SCALE GENOMIC DNA]</scope>
    <source>
        <strain evidence="2 3">DSM 46144</strain>
    </source>
</reference>
<keyword evidence="3" id="KW-1185">Reference proteome</keyword>
<accession>A0A1M7R1R3</accession>
<dbReference type="SUPFAM" id="SSF48452">
    <property type="entry name" value="TPR-like"/>
    <property type="match status" value="2"/>
</dbReference>
<sequence>MRAETRITVADYVRLLDEDAYAVLDTNQPPGYRATVAGAFRFAFTRLRRERPAAAQLLELLACLSAEPIALAFLRSSGERLVPPSLSRLLQRDDQLDDAVHLLRRYGLLTTVDGAQRLQVHRLVQLIVRDHLLTEHERERAYRNASLLLVAANPGNPNDQISWEMHKEVSPHVRPARLITYTDRAVRRVVLDQARFLYLSGDFAASLRLAEEALRAWAGPEGAWENEHADDAWDDDETFSCLNAIVTALCSLGRYQEAGVLAERMLNRLNALPEFGPDHTLTAGVVNTVAYARRALGNYTEALQLDQYRIDFCTRRGLRPELQRARSNLAVGLRATGNFRRAHEIDRALFEERRHELGEDHYLTVFSASNLARDLYGLGRYAEALRLQERSLPALRARLGLQHQQVMWANRTVAVCLRKTGRLLEALHHSDNHFRACTDEFGAEHADALAACLTYVNSIRAIATADPDNYANSLPAAYNLSLFAVSAYRRVFNERNPLTLAAATNQAAILRAMGQRNRARITAQTAYHGLEPLGLTHPYTQAAAIGLANDLVTAHEEDDAIRLLQTVTSMTPESRRSHPDILVGEINLALITNSTADEPVRRALDALQRALGSDHPDVLAAKRGARLECDIEPPPF</sequence>
<dbReference type="PANTHER" id="PTHR46082:SF6">
    <property type="entry name" value="AAA+ ATPASE DOMAIN-CONTAINING PROTEIN-RELATED"/>
    <property type="match status" value="1"/>
</dbReference>
<evidence type="ECO:0000259" key="1">
    <source>
        <dbReference type="Pfam" id="PF25000"/>
    </source>
</evidence>
<dbReference type="NCBIfam" id="NF040586">
    <property type="entry name" value="FxSxx_TPR"/>
    <property type="match status" value="1"/>
</dbReference>
<protein>
    <submittedName>
        <fullName evidence="2">Tetratricopeptide repeat-containing protein</fullName>
    </submittedName>
</protein>
<feature type="domain" description="DUF7779" evidence="1">
    <location>
        <begin position="48"/>
        <end position="134"/>
    </location>
</feature>
<dbReference type="PANTHER" id="PTHR46082">
    <property type="entry name" value="ATP/GTP-BINDING PROTEIN-RELATED"/>
    <property type="match status" value="1"/>
</dbReference>
<organism evidence="2 3">
    <name type="scientific">Cryptosporangium aurantiacum</name>
    <dbReference type="NCBI Taxonomy" id="134849"/>
    <lineage>
        <taxon>Bacteria</taxon>
        <taxon>Bacillati</taxon>
        <taxon>Actinomycetota</taxon>
        <taxon>Actinomycetes</taxon>
        <taxon>Cryptosporangiales</taxon>
        <taxon>Cryptosporangiaceae</taxon>
        <taxon>Cryptosporangium</taxon>
    </lineage>
</organism>